<dbReference type="PANTHER" id="PTHR22763:SF162">
    <property type="entry name" value="TRANSMEMBRANE E3 UBIQUITIN-PROTEIN LIGASE 1"/>
    <property type="match status" value="1"/>
</dbReference>
<evidence type="ECO:0000256" key="12">
    <source>
        <dbReference type="ARBA" id="ARBA00022989"/>
    </source>
</evidence>
<evidence type="ECO:0000313" key="20">
    <source>
        <dbReference type="Proteomes" id="UP000001996"/>
    </source>
</evidence>
<keyword evidence="8 17" id="KW-0732">Signal</keyword>
<dbReference type="InParanoid" id="A5E4W7"/>
<dbReference type="SMART" id="SM00184">
    <property type="entry name" value="RING"/>
    <property type="match status" value="1"/>
</dbReference>
<dbReference type="OMA" id="LEGWMRF"/>
<dbReference type="FunCoup" id="A5E4W7">
    <property type="interactions" value="38"/>
</dbReference>
<organism evidence="19 20">
    <name type="scientific">Lodderomyces elongisporus (strain ATCC 11503 / CBS 2605 / JCM 1781 / NBRC 1676 / NRRL YB-4239)</name>
    <name type="common">Yeast</name>
    <name type="synonym">Saccharomyces elongisporus</name>
    <dbReference type="NCBI Taxonomy" id="379508"/>
    <lineage>
        <taxon>Eukaryota</taxon>
        <taxon>Fungi</taxon>
        <taxon>Dikarya</taxon>
        <taxon>Ascomycota</taxon>
        <taxon>Saccharomycotina</taxon>
        <taxon>Pichiomycetes</taxon>
        <taxon>Debaryomycetaceae</taxon>
        <taxon>Candida/Lodderomyces clade</taxon>
        <taxon>Lodderomyces</taxon>
    </lineage>
</organism>
<evidence type="ECO:0000256" key="16">
    <source>
        <dbReference type="SAM" id="Phobius"/>
    </source>
</evidence>
<dbReference type="HOGENOM" id="CLU_010475_1_0_1"/>
<feature type="transmembrane region" description="Helical" evidence="16">
    <location>
        <begin position="505"/>
        <end position="523"/>
    </location>
</feature>
<evidence type="ECO:0000256" key="1">
    <source>
        <dbReference type="ARBA" id="ARBA00000900"/>
    </source>
</evidence>
<dbReference type="KEGG" id="lel:PVL30_005389"/>
<keyword evidence="11" id="KW-0862">Zinc</keyword>
<proteinExistence type="predicted"/>
<evidence type="ECO:0000256" key="14">
    <source>
        <dbReference type="PROSITE-ProRule" id="PRU00175"/>
    </source>
</evidence>
<evidence type="ECO:0000256" key="9">
    <source>
        <dbReference type="ARBA" id="ARBA00022771"/>
    </source>
</evidence>
<dbReference type="EC" id="2.3.2.27" evidence="4"/>
<sequence>MAVDRNTLIFFIIMFIFLSLPSGNDQPHSNYERKTLEVYQTLLSNSLAELNKSEYLLGYGNITGYQLSYEDHLQHKKVKDWPFRHYDKDHPWKENQEDSILPNFVSEKVRLFWGRDYASKEGDAYLLNISGRADGDFIPIKSEVKVVDLVIPKYLRQYYDSRSNFDDDDDDDSNNNNNNNIDDDDDNTDARSSSVKSGNGEAADGRYIRRSDSEIGASKENLAASSMAVNEQYPRVGNITKEGLISVVVKGYQYNYNEPDFKVVNESEKVGDAIVADLLLTLKDYLEVEDHLLQLSGVYFQNTGSLVATTNSAKFFGSYGLSHLVMNEDKFQTAKTLMKQFNNIKNDKEVTLDDMNSSILKSMDQCEFVTFIQFNKTGFSHDDLRYIDNELKHPTGSPLPHELPQLSIGEIMVYSPDCGVVLTKRPQTPFVGRKSEVLRAQMKNVLTGLLVLVCAQLYLIFKQVNLARTPGQLSVISSKTLFLLGFEDSLLALMSLLLSTVTEDLYLLLACIATIAFMLCGIFEMRFMVSVLTTQANERGTTWWEIMRGASNIPSESRTGGESVAEAENSEGPILPIANTPTATAAQQQQQQQPLQQPQQNEPVPDQAWQETSYSNSIFASGFTFTIIAMFLIFSSLSWRLRYRIVFEYMCLIFINSFWIPQFLRNTLKNRRKAFNWQFVFGSSIIRVLPLYYFALYKGNPLRHRYDPTLCIVVTIWMVIQLFLLVLQNVFGARFWINESWLPKAYDYQPVLTLRNLKEDGFSSDLLASFKQKVTTSAASTAADATSPQTYVECECTCPICMAEVTLPIIMKDEVEESSKRKVHIPSGVKKEYMVTPCHHIFHVECLESWMKYKLQCPVCRTSLPPI</sequence>
<dbReference type="Gene3D" id="3.30.40.10">
    <property type="entry name" value="Zinc/RING finger domain, C3HC4 (zinc finger)"/>
    <property type="match status" value="1"/>
</dbReference>
<dbReference type="InterPro" id="IPR001841">
    <property type="entry name" value="Znf_RING"/>
</dbReference>
<dbReference type="Pfam" id="PF13639">
    <property type="entry name" value="zf-RING_2"/>
    <property type="match status" value="1"/>
</dbReference>
<dbReference type="SUPFAM" id="SSF57850">
    <property type="entry name" value="RING/U-box"/>
    <property type="match status" value="1"/>
</dbReference>
<name>A5E4W7_LODEL</name>
<dbReference type="PANTHER" id="PTHR22763">
    <property type="entry name" value="RING ZINC FINGER PROTEIN"/>
    <property type="match status" value="1"/>
</dbReference>
<keyword evidence="7" id="KW-0479">Metal-binding</keyword>
<evidence type="ECO:0000259" key="18">
    <source>
        <dbReference type="PROSITE" id="PS50089"/>
    </source>
</evidence>
<evidence type="ECO:0000256" key="3">
    <source>
        <dbReference type="ARBA" id="ARBA00004906"/>
    </source>
</evidence>
<feature type="chain" id="PRO_5002681641" description="RING-type E3 ubiquitin transferase" evidence="17">
    <location>
        <begin position="26"/>
        <end position="867"/>
    </location>
</feature>
<accession>A5E4W7</accession>
<dbReference type="GO" id="GO:0061630">
    <property type="term" value="F:ubiquitin protein ligase activity"/>
    <property type="evidence" value="ECO:0007669"/>
    <property type="project" value="UniProtKB-EC"/>
</dbReference>
<evidence type="ECO:0000256" key="11">
    <source>
        <dbReference type="ARBA" id="ARBA00022833"/>
    </source>
</evidence>
<evidence type="ECO:0000256" key="2">
    <source>
        <dbReference type="ARBA" id="ARBA00004127"/>
    </source>
</evidence>
<evidence type="ECO:0000313" key="19">
    <source>
        <dbReference type="EMBL" id="EDK46475.1"/>
    </source>
</evidence>
<dbReference type="GO" id="GO:0012505">
    <property type="term" value="C:endomembrane system"/>
    <property type="evidence" value="ECO:0007669"/>
    <property type="project" value="UniProtKB-SubCell"/>
</dbReference>
<evidence type="ECO:0000256" key="7">
    <source>
        <dbReference type="ARBA" id="ARBA00022723"/>
    </source>
</evidence>
<feature type="transmembrane region" description="Helical" evidence="16">
    <location>
        <begin position="645"/>
        <end position="664"/>
    </location>
</feature>
<feature type="region of interest" description="Disordered" evidence="15">
    <location>
        <begin position="162"/>
        <end position="210"/>
    </location>
</feature>
<gene>
    <name evidence="19" type="ORF">LELG_04656</name>
</gene>
<keyword evidence="9 14" id="KW-0863">Zinc-finger</keyword>
<dbReference type="EMBL" id="CH981530">
    <property type="protein sequence ID" value="EDK46475.1"/>
    <property type="molecule type" value="Genomic_DNA"/>
</dbReference>
<dbReference type="eggNOG" id="KOG0828">
    <property type="taxonomic scope" value="Eukaryota"/>
</dbReference>
<comment type="catalytic activity">
    <reaction evidence="1">
        <text>S-ubiquitinyl-[E2 ubiquitin-conjugating enzyme]-L-cysteine + [acceptor protein]-L-lysine = [E2 ubiquitin-conjugating enzyme]-L-cysteine + N(6)-ubiquitinyl-[acceptor protein]-L-lysine.</text>
        <dbReference type="EC" id="2.3.2.27"/>
    </reaction>
</comment>
<protein>
    <recommendedName>
        <fullName evidence="4">RING-type E3 ubiquitin transferase</fullName>
        <ecNumber evidence="4">2.3.2.27</ecNumber>
    </recommendedName>
</protein>
<feature type="compositionally biased region" description="Low complexity" evidence="15">
    <location>
        <begin position="586"/>
        <end position="600"/>
    </location>
</feature>
<keyword evidence="10" id="KW-0833">Ubl conjugation pathway</keyword>
<dbReference type="AlphaFoldDB" id="A5E4W7"/>
<evidence type="ECO:0000256" key="4">
    <source>
        <dbReference type="ARBA" id="ARBA00012483"/>
    </source>
</evidence>
<feature type="transmembrane region" description="Helical" evidence="16">
    <location>
        <begin position="676"/>
        <end position="694"/>
    </location>
</feature>
<feature type="signal peptide" evidence="17">
    <location>
        <begin position="1"/>
        <end position="25"/>
    </location>
</feature>
<dbReference type="PROSITE" id="PS50089">
    <property type="entry name" value="ZF_RING_2"/>
    <property type="match status" value="1"/>
</dbReference>
<evidence type="ECO:0000256" key="5">
    <source>
        <dbReference type="ARBA" id="ARBA00022679"/>
    </source>
</evidence>
<feature type="transmembrane region" description="Helical" evidence="16">
    <location>
        <begin position="445"/>
        <end position="461"/>
    </location>
</feature>
<dbReference type="InterPro" id="IPR050731">
    <property type="entry name" value="HRD1_E3_ubiq-ligases"/>
</dbReference>
<dbReference type="GO" id="GO:0008270">
    <property type="term" value="F:zinc ion binding"/>
    <property type="evidence" value="ECO:0007669"/>
    <property type="project" value="UniProtKB-KW"/>
</dbReference>
<dbReference type="GeneID" id="5230968"/>
<keyword evidence="5" id="KW-0808">Transferase</keyword>
<evidence type="ECO:0000256" key="17">
    <source>
        <dbReference type="SAM" id="SignalP"/>
    </source>
</evidence>
<evidence type="ECO:0000256" key="15">
    <source>
        <dbReference type="SAM" id="MobiDB-lite"/>
    </source>
</evidence>
<feature type="region of interest" description="Disordered" evidence="15">
    <location>
        <begin position="586"/>
        <end position="607"/>
    </location>
</feature>
<feature type="transmembrane region" description="Helical" evidence="16">
    <location>
        <begin position="706"/>
        <end position="727"/>
    </location>
</feature>
<comment type="pathway">
    <text evidence="3">Protein modification; protein ubiquitination.</text>
</comment>
<dbReference type="InterPro" id="IPR021319">
    <property type="entry name" value="DUF2921"/>
</dbReference>
<dbReference type="GO" id="GO:0044695">
    <property type="term" value="C:Dsc E3 ubiquitin ligase complex"/>
    <property type="evidence" value="ECO:0007669"/>
    <property type="project" value="TreeGrafter"/>
</dbReference>
<evidence type="ECO:0000256" key="10">
    <source>
        <dbReference type="ARBA" id="ARBA00022786"/>
    </source>
</evidence>
<reference evidence="19 20" key="1">
    <citation type="journal article" date="2009" name="Nature">
        <title>Evolution of pathogenicity and sexual reproduction in eight Candida genomes.</title>
        <authorList>
            <person name="Butler G."/>
            <person name="Rasmussen M.D."/>
            <person name="Lin M.F."/>
            <person name="Santos M.A."/>
            <person name="Sakthikumar S."/>
            <person name="Munro C.A."/>
            <person name="Rheinbay E."/>
            <person name="Grabherr M."/>
            <person name="Forche A."/>
            <person name="Reedy J.L."/>
            <person name="Agrafioti I."/>
            <person name="Arnaud M.B."/>
            <person name="Bates S."/>
            <person name="Brown A.J."/>
            <person name="Brunke S."/>
            <person name="Costanzo M.C."/>
            <person name="Fitzpatrick D.A."/>
            <person name="de Groot P.W."/>
            <person name="Harris D."/>
            <person name="Hoyer L.L."/>
            <person name="Hube B."/>
            <person name="Klis F.M."/>
            <person name="Kodira C."/>
            <person name="Lennard N."/>
            <person name="Logue M.E."/>
            <person name="Martin R."/>
            <person name="Neiman A.M."/>
            <person name="Nikolaou E."/>
            <person name="Quail M.A."/>
            <person name="Quinn J."/>
            <person name="Santos M.C."/>
            <person name="Schmitzberger F.F."/>
            <person name="Sherlock G."/>
            <person name="Shah P."/>
            <person name="Silverstein K.A."/>
            <person name="Skrzypek M.S."/>
            <person name="Soll D."/>
            <person name="Staggs R."/>
            <person name="Stansfield I."/>
            <person name="Stumpf M.P."/>
            <person name="Sudbery P.E."/>
            <person name="Srikantha T."/>
            <person name="Zeng Q."/>
            <person name="Berman J."/>
            <person name="Berriman M."/>
            <person name="Heitman J."/>
            <person name="Gow N.A."/>
            <person name="Lorenz M.C."/>
            <person name="Birren B.W."/>
            <person name="Kellis M."/>
            <person name="Cuomo C.A."/>
        </authorList>
    </citation>
    <scope>NUCLEOTIDE SEQUENCE [LARGE SCALE GENOMIC DNA]</scope>
    <source>
        <strain evidence="20">ATCC 11503 / BCRC 21390 / CBS 2605 / JCM 1781 / NBRC 1676 / NRRL YB-4239</strain>
    </source>
</reference>
<dbReference type="Proteomes" id="UP000001996">
    <property type="component" value="Unassembled WGS sequence"/>
</dbReference>
<evidence type="ECO:0000256" key="8">
    <source>
        <dbReference type="ARBA" id="ARBA00022729"/>
    </source>
</evidence>
<keyword evidence="13 16" id="KW-0472">Membrane</keyword>
<dbReference type="Pfam" id="PF11145">
    <property type="entry name" value="DUF2921"/>
    <property type="match status" value="2"/>
</dbReference>
<evidence type="ECO:0000256" key="6">
    <source>
        <dbReference type="ARBA" id="ARBA00022692"/>
    </source>
</evidence>
<evidence type="ECO:0000256" key="13">
    <source>
        <dbReference type="ARBA" id="ARBA00023136"/>
    </source>
</evidence>
<dbReference type="OrthoDB" id="9984778at2759"/>
<keyword evidence="6 16" id="KW-0812">Transmembrane</keyword>
<feature type="transmembrane region" description="Helical" evidence="16">
    <location>
        <begin position="618"/>
        <end position="639"/>
    </location>
</feature>
<comment type="subcellular location">
    <subcellularLocation>
        <location evidence="2">Endomembrane system</location>
        <topology evidence="2">Multi-pass membrane protein</topology>
    </subcellularLocation>
</comment>
<dbReference type="GO" id="GO:0043161">
    <property type="term" value="P:proteasome-mediated ubiquitin-dependent protein catabolic process"/>
    <property type="evidence" value="ECO:0007669"/>
    <property type="project" value="TreeGrafter"/>
</dbReference>
<feature type="domain" description="RING-type" evidence="18">
    <location>
        <begin position="798"/>
        <end position="861"/>
    </location>
</feature>
<keyword evidence="20" id="KW-1185">Reference proteome</keyword>
<keyword evidence="12 16" id="KW-1133">Transmembrane helix</keyword>
<dbReference type="InterPro" id="IPR013083">
    <property type="entry name" value="Znf_RING/FYVE/PHD"/>
</dbReference>
<dbReference type="STRING" id="379508.A5E4W7"/>